<dbReference type="PROSITE" id="PS52016">
    <property type="entry name" value="TONB_DEPENDENT_REC_3"/>
    <property type="match status" value="1"/>
</dbReference>
<evidence type="ECO:0000256" key="10">
    <source>
        <dbReference type="PROSITE-ProRule" id="PRU01360"/>
    </source>
</evidence>
<dbReference type="Proteomes" id="UP001246372">
    <property type="component" value="Unassembled WGS sequence"/>
</dbReference>
<dbReference type="SUPFAM" id="SSF56935">
    <property type="entry name" value="Porins"/>
    <property type="match status" value="1"/>
</dbReference>
<reference evidence="15" key="1">
    <citation type="submission" date="2023-09" db="EMBL/GenBank/DDBJ databases">
        <title>Paucibacter sp. APW11 Genome sequencing and assembly.</title>
        <authorList>
            <person name="Kim I."/>
        </authorList>
    </citation>
    <scope>NUCLEOTIDE SEQUENCE</scope>
    <source>
        <strain evidence="15">APW11</strain>
    </source>
</reference>
<keyword evidence="5 10" id="KW-0812">Transmembrane</keyword>
<feature type="domain" description="TonB-dependent receptor-like beta-barrel" evidence="13">
    <location>
        <begin position="364"/>
        <end position="920"/>
    </location>
</feature>
<sequence length="961" mass="102063">MKLNPINVAIVAAIASIGMPALAQQAGTQLERVEVTGSRILSVNAVSPAPVQVMSAADISAAGVANIQDLLIKNPAIGVPGLSRSNSNFLTSGAGVATIDLRNLGSSRTLVLINGRRMVSGTPGDSAVDLNTIPTDFIERVELLTGGASSTYGSDAVAGVVNIILKRNFNGLNLDAQVGQSSKSDDKKKKFSATWGASNDKSSLMAHIGVSRQGEVRSANRDGTTIDTQSLVAAGRSKDAADFYKTGVFLSGFAPAGHFFDDAADYTIDANGNMKKWSQNGPAGDGVNATGFNRTEWRRIAVPVDRVLLASKGEFQINESHQAFFEGTYANTKSSSNIEPFPLASDAIFPDTDGTVPAYTTVNGQKIRNPLVPSFVTGDGYFFQKRMSDFGPRHQDVERDTFRVLGGVKGELTKTWSYEGYIGYGSTKESQTGTGQVNVLNFKNALQAIPDGKGGVMCADALARAQGCAPANVFGTGTMSADAIAYIQAPQSLQTKITQKIAGASVSGEPFELPAGAVGVAAGLEWRNEGSSTVYDALTQAGLNGGNKLPNTKGDFTVKEAFAEVRLPLLKDLKMVKTLDGTLAYRVGDYSTVGNTRSWNAGLDWAANNTVRVRLTQAVSTRAPNINELYQGASQTFPQVTDPCQGVKITDTGELATRCKAAPGVTANMNANGGVFTLTQPDLQGVSGYDSGNPNLKAEKGTSRTLGLVITPKDIAALKNFTFTADYFDIEISKAINNPGRDYTLDQCYNGGDQAFCKFIIRRPVATGAGSAGALQFINQAPVNSGGQKAKGIDFTSSYSDRLGAGRVNARLSYTRLLDAWNKATDDAELDKSVGEIGSPKNKWSLALGYDIGNWSVATTTTYWGESYLDDQGTNKYLDPKKYNGFTKDTFRIGSVTYFDAQVTYKMGKAAQLYFGVDNLLDTKAPFIPSGLPGNTTGTNTNASTYDAIGRRGYIGIRYNM</sequence>
<dbReference type="InterPro" id="IPR036942">
    <property type="entry name" value="Beta-barrel_TonB_sf"/>
</dbReference>
<evidence type="ECO:0000256" key="8">
    <source>
        <dbReference type="ARBA" id="ARBA00023170"/>
    </source>
</evidence>
<feature type="chain" id="PRO_5045685952" evidence="12">
    <location>
        <begin position="24"/>
        <end position="961"/>
    </location>
</feature>
<dbReference type="EMBL" id="JAVXZY010000003">
    <property type="protein sequence ID" value="MDT8999394.1"/>
    <property type="molecule type" value="Genomic_DNA"/>
</dbReference>
<evidence type="ECO:0000256" key="11">
    <source>
        <dbReference type="RuleBase" id="RU003357"/>
    </source>
</evidence>
<evidence type="ECO:0000256" key="2">
    <source>
        <dbReference type="ARBA" id="ARBA00009810"/>
    </source>
</evidence>
<evidence type="ECO:0000256" key="12">
    <source>
        <dbReference type="SAM" id="SignalP"/>
    </source>
</evidence>
<organism evidence="15 16">
    <name type="scientific">Roseateles aquae</name>
    <dbReference type="NCBI Taxonomy" id="3077235"/>
    <lineage>
        <taxon>Bacteria</taxon>
        <taxon>Pseudomonadati</taxon>
        <taxon>Pseudomonadota</taxon>
        <taxon>Betaproteobacteria</taxon>
        <taxon>Burkholderiales</taxon>
        <taxon>Sphaerotilaceae</taxon>
        <taxon>Roseateles</taxon>
    </lineage>
</organism>
<dbReference type="InterPro" id="IPR000531">
    <property type="entry name" value="Beta-barrel_TonB"/>
</dbReference>
<keyword evidence="8 15" id="KW-0675">Receptor</keyword>
<dbReference type="InterPro" id="IPR012910">
    <property type="entry name" value="Plug_dom"/>
</dbReference>
<keyword evidence="16" id="KW-1185">Reference proteome</keyword>
<dbReference type="Pfam" id="PF00593">
    <property type="entry name" value="TonB_dep_Rec_b-barrel"/>
    <property type="match status" value="1"/>
</dbReference>
<accession>A0ABU3P9Y4</accession>
<comment type="subcellular location">
    <subcellularLocation>
        <location evidence="1 10">Cell outer membrane</location>
        <topology evidence="1 10">Multi-pass membrane protein</topology>
    </subcellularLocation>
</comment>
<evidence type="ECO:0000256" key="9">
    <source>
        <dbReference type="ARBA" id="ARBA00023237"/>
    </source>
</evidence>
<dbReference type="Pfam" id="PF07715">
    <property type="entry name" value="Plug"/>
    <property type="match status" value="1"/>
</dbReference>
<feature type="domain" description="TonB-dependent receptor plug" evidence="14">
    <location>
        <begin position="47"/>
        <end position="160"/>
    </location>
</feature>
<keyword evidence="6 11" id="KW-0798">TonB box</keyword>
<protein>
    <submittedName>
        <fullName evidence="15">TonB-dependent receptor</fullName>
    </submittedName>
</protein>
<dbReference type="Gene3D" id="2.170.130.10">
    <property type="entry name" value="TonB-dependent receptor, plug domain"/>
    <property type="match status" value="1"/>
</dbReference>
<dbReference type="PANTHER" id="PTHR47234">
    <property type="match status" value="1"/>
</dbReference>
<keyword evidence="12" id="KW-0732">Signal</keyword>
<evidence type="ECO:0000259" key="13">
    <source>
        <dbReference type="Pfam" id="PF00593"/>
    </source>
</evidence>
<gene>
    <name evidence="15" type="ORF">RQP53_08965</name>
</gene>
<evidence type="ECO:0000256" key="7">
    <source>
        <dbReference type="ARBA" id="ARBA00023136"/>
    </source>
</evidence>
<keyword evidence="9 10" id="KW-0998">Cell outer membrane</keyword>
<keyword evidence="4 10" id="KW-1134">Transmembrane beta strand</keyword>
<dbReference type="InterPro" id="IPR037066">
    <property type="entry name" value="Plug_dom_sf"/>
</dbReference>
<evidence type="ECO:0000313" key="16">
    <source>
        <dbReference type="Proteomes" id="UP001246372"/>
    </source>
</evidence>
<comment type="caution">
    <text evidence="15">The sequence shown here is derived from an EMBL/GenBank/DDBJ whole genome shotgun (WGS) entry which is preliminary data.</text>
</comment>
<dbReference type="Gene3D" id="2.40.170.20">
    <property type="entry name" value="TonB-dependent receptor, beta-barrel domain"/>
    <property type="match status" value="1"/>
</dbReference>
<evidence type="ECO:0000256" key="4">
    <source>
        <dbReference type="ARBA" id="ARBA00022452"/>
    </source>
</evidence>
<evidence type="ECO:0000256" key="3">
    <source>
        <dbReference type="ARBA" id="ARBA00022448"/>
    </source>
</evidence>
<feature type="signal peptide" evidence="12">
    <location>
        <begin position="1"/>
        <end position="23"/>
    </location>
</feature>
<dbReference type="PANTHER" id="PTHR47234:SF2">
    <property type="entry name" value="TONB-DEPENDENT RECEPTOR"/>
    <property type="match status" value="1"/>
</dbReference>
<evidence type="ECO:0000256" key="6">
    <source>
        <dbReference type="ARBA" id="ARBA00023077"/>
    </source>
</evidence>
<keyword evidence="7 10" id="KW-0472">Membrane</keyword>
<evidence type="ECO:0000259" key="14">
    <source>
        <dbReference type="Pfam" id="PF07715"/>
    </source>
</evidence>
<keyword evidence="3 10" id="KW-0813">Transport</keyword>
<name>A0ABU3P9Y4_9BURK</name>
<dbReference type="InterPro" id="IPR039426">
    <property type="entry name" value="TonB-dep_rcpt-like"/>
</dbReference>
<dbReference type="RefSeq" id="WP_315649935.1">
    <property type="nucleotide sequence ID" value="NZ_JAVXZY010000003.1"/>
</dbReference>
<proteinExistence type="inferred from homology"/>
<evidence type="ECO:0000256" key="1">
    <source>
        <dbReference type="ARBA" id="ARBA00004571"/>
    </source>
</evidence>
<evidence type="ECO:0000256" key="5">
    <source>
        <dbReference type="ARBA" id="ARBA00022692"/>
    </source>
</evidence>
<comment type="similarity">
    <text evidence="2 10 11">Belongs to the TonB-dependent receptor family.</text>
</comment>
<evidence type="ECO:0000313" key="15">
    <source>
        <dbReference type="EMBL" id="MDT8999394.1"/>
    </source>
</evidence>